<feature type="region of interest" description="Disordered" evidence="2">
    <location>
        <begin position="418"/>
        <end position="483"/>
    </location>
</feature>
<feature type="region of interest" description="Disordered" evidence="2">
    <location>
        <begin position="137"/>
        <end position="168"/>
    </location>
</feature>
<name>A0AAV2MP44_KNICA</name>
<dbReference type="EMBL" id="OZ035831">
    <property type="protein sequence ID" value="CAL1615115.1"/>
    <property type="molecule type" value="Genomic_DNA"/>
</dbReference>
<proteinExistence type="predicted"/>
<evidence type="ECO:0000256" key="2">
    <source>
        <dbReference type="SAM" id="MobiDB-lite"/>
    </source>
</evidence>
<feature type="coiled-coil region" evidence="1">
    <location>
        <begin position="334"/>
        <end position="375"/>
    </location>
</feature>
<accession>A0AAV2MP44</accession>
<feature type="compositionally biased region" description="Basic and acidic residues" evidence="2">
    <location>
        <begin position="418"/>
        <end position="432"/>
    </location>
</feature>
<protein>
    <submittedName>
        <fullName evidence="3">Uncharacterized protein</fullName>
    </submittedName>
</protein>
<evidence type="ECO:0000313" key="3">
    <source>
        <dbReference type="EMBL" id="CAL1615115.1"/>
    </source>
</evidence>
<evidence type="ECO:0000313" key="4">
    <source>
        <dbReference type="Proteomes" id="UP001497482"/>
    </source>
</evidence>
<feature type="compositionally biased region" description="Basic and acidic residues" evidence="2">
    <location>
        <begin position="440"/>
        <end position="452"/>
    </location>
</feature>
<keyword evidence="4" id="KW-1185">Reference proteome</keyword>
<dbReference type="AlphaFoldDB" id="A0AAV2MP44"/>
<feature type="compositionally biased region" description="Basic and acidic residues" evidence="2">
    <location>
        <begin position="460"/>
        <end position="483"/>
    </location>
</feature>
<dbReference type="Proteomes" id="UP001497482">
    <property type="component" value="Chromosome 9"/>
</dbReference>
<organism evidence="3 4">
    <name type="scientific">Knipowitschia caucasica</name>
    <name type="common">Caucasian dwarf goby</name>
    <name type="synonym">Pomatoschistus caucasicus</name>
    <dbReference type="NCBI Taxonomy" id="637954"/>
    <lineage>
        <taxon>Eukaryota</taxon>
        <taxon>Metazoa</taxon>
        <taxon>Chordata</taxon>
        <taxon>Craniata</taxon>
        <taxon>Vertebrata</taxon>
        <taxon>Euteleostomi</taxon>
        <taxon>Actinopterygii</taxon>
        <taxon>Neopterygii</taxon>
        <taxon>Teleostei</taxon>
        <taxon>Neoteleostei</taxon>
        <taxon>Acanthomorphata</taxon>
        <taxon>Gobiaria</taxon>
        <taxon>Gobiiformes</taxon>
        <taxon>Gobioidei</taxon>
        <taxon>Gobiidae</taxon>
        <taxon>Gobiinae</taxon>
        <taxon>Knipowitschia</taxon>
    </lineage>
</organism>
<evidence type="ECO:0000256" key="1">
    <source>
        <dbReference type="SAM" id="Coils"/>
    </source>
</evidence>
<feature type="coiled-coil region" evidence="1">
    <location>
        <begin position="51"/>
        <end position="78"/>
    </location>
</feature>
<reference evidence="3 4" key="1">
    <citation type="submission" date="2024-04" db="EMBL/GenBank/DDBJ databases">
        <authorList>
            <person name="Waldvogel A.-M."/>
            <person name="Schoenle A."/>
        </authorList>
    </citation>
    <scope>NUCLEOTIDE SEQUENCE [LARGE SCALE GENOMIC DNA]</scope>
</reference>
<gene>
    <name evidence="3" type="ORF">KC01_LOCUS41112</name>
</gene>
<keyword evidence="1" id="KW-0175">Coiled coil</keyword>
<sequence length="650" mass="74702">MQSGANRIKMVPNIIWTFENPTAGTRAPPASGPENTSLLCARAGDQMEQRLEDTLSRIALETQEIKELEQQLTNGQHLANLALRKDLWDVISGLQQFYTSVSEGSMASQDSDLDLSSPSPTCAGGSCLCQKDRHNKTSKTNHSQVDPGTRLCSAPVGPADGTHRRTDRLRSETEKLQRALRRHRRVLGVCEEVWCVEQTLLKRRAELRQAQRLLQEVHGSTAQAQSEAEMWQRRTKDSVTSLQQTQLQLRELQDEAETLRTSRGAQIQKQSPDHNPVCSHCLDRLASPRNQDKLLQQRTQELRDQETRLKTSLQLMVQQQEALLSQSSSLISATAAEEEQLQHLRSELDSTRTELKQLQEEVLSERQELKRLKTLQSEKIQKIQKIQVQLVQTQADLDQTKGLRDHTKDEAELTREELNQSRDQLHQTKSELLKTQNAVKQKEESVKEELRNLDQSQAAVERRTEQEVEMRRKEAEAGLKETEEKLKEMKEEVERTKAQNSSLQQQCRHLEDRRKHAHRCLSAVELELQKLKQEHSQSLLTQQQVRQEAATNQEKLNESSELLSFLGEKLEERKIQLQISEQELAILSEKHKQKHTELLELEHKAQSQVQLTQTLASETESKNMRKHLTQEQLHKLSQDNHETQNHSHAL</sequence>